<comment type="subcellular location">
    <subcellularLocation>
        <location evidence="1">Membrane</location>
        <topology evidence="1">Multi-pass membrane protein</topology>
    </subcellularLocation>
</comment>
<feature type="transmembrane region" description="Helical" evidence="5">
    <location>
        <begin position="128"/>
        <end position="149"/>
    </location>
</feature>
<feature type="transmembrane region" description="Helical" evidence="5">
    <location>
        <begin position="191"/>
        <end position="215"/>
    </location>
</feature>
<dbReference type="FunFam" id="1.20.1250.20:FF:000226">
    <property type="entry name" value="Vesicular GLUtamate transporter"/>
    <property type="match status" value="1"/>
</dbReference>
<dbReference type="Gene3D" id="1.20.1250.20">
    <property type="entry name" value="MFS general substrate transporter like domains"/>
    <property type="match status" value="2"/>
</dbReference>
<evidence type="ECO:0000313" key="8">
    <source>
        <dbReference type="Proteomes" id="UP001152747"/>
    </source>
</evidence>
<evidence type="ECO:0000256" key="3">
    <source>
        <dbReference type="ARBA" id="ARBA00022989"/>
    </source>
</evidence>
<keyword evidence="2 5" id="KW-0812">Transmembrane</keyword>
<evidence type="ECO:0000256" key="4">
    <source>
        <dbReference type="ARBA" id="ARBA00023136"/>
    </source>
</evidence>
<dbReference type="PROSITE" id="PS50850">
    <property type="entry name" value="MFS"/>
    <property type="match status" value="1"/>
</dbReference>
<feature type="transmembrane region" description="Helical" evidence="5">
    <location>
        <begin position="449"/>
        <end position="471"/>
    </location>
</feature>
<organism evidence="7 8">
    <name type="scientific">Caenorhabditis angaria</name>
    <dbReference type="NCBI Taxonomy" id="860376"/>
    <lineage>
        <taxon>Eukaryota</taxon>
        <taxon>Metazoa</taxon>
        <taxon>Ecdysozoa</taxon>
        <taxon>Nematoda</taxon>
        <taxon>Chromadorea</taxon>
        <taxon>Rhabditida</taxon>
        <taxon>Rhabditina</taxon>
        <taxon>Rhabditomorpha</taxon>
        <taxon>Rhabditoidea</taxon>
        <taxon>Rhabditidae</taxon>
        <taxon>Peloderinae</taxon>
        <taxon>Caenorhabditis</taxon>
    </lineage>
</organism>
<comment type="caution">
    <text evidence="7">The sequence shown here is derived from an EMBL/GenBank/DDBJ whole genome shotgun (WGS) entry which is preliminary data.</text>
</comment>
<evidence type="ECO:0000256" key="2">
    <source>
        <dbReference type="ARBA" id="ARBA00022692"/>
    </source>
</evidence>
<feature type="domain" description="Major facilitator superfamily (MFS) profile" evidence="6">
    <location>
        <begin position="47"/>
        <end position="475"/>
    </location>
</feature>
<dbReference type="GO" id="GO:0030672">
    <property type="term" value="C:synaptic vesicle membrane"/>
    <property type="evidence" value="ECO:0007669"/>
    <property type="project" value="TreeGrafter"/>
</dbReference>
<evidence type="ECO:0000256" key="5">
    <source>
        <dbReference type="SAM" id="Phobius"/>
    </source>
</evidence>
<feature type="transmembrane region" description="Helical" evidence="5">
    <location>
        <begin position="46"/>
        <end position="64"/>
    </location>
</feature>
<dbReference type="FunFam" id="1.20.1250.20:FF:000781">
    <property type="entry name" value="Vesicular GLUtamate transporter"/>
    <property type="match status" value="1"/>
</dbReference>
<dbReference type="EMBL" id="CANHGI010000003">
    <property type="protein sequence ID" value="CAI5446480.1"/>
    <property type="molecule type" value="Genomic_DNA"/>
</dbReference>
<keyword evidence="8" id="KW-1185">Reference proteome</keyword>
<dbReference type="GO" id="GO:0005326">
    <property type="term" value="F:neurotransmitter transmembrane transporter activity"/>
    <property type="evidence" value="ECO:0007669"/>
    <property type="project" value="TreeGrafter"/>
</dbReference>
<feature type="transmembrane region" description="Helical" evidence="5">
    <location>
        <begin position="325"/>
        <end position="350"/>
    </location>
</feature>
<dbReference type="GO" id="GO:0005313">
    <property type="term" value="F:L-glutamate transmembrane transporter activity"/>
    <property type="evidence" value="ECO:0007669"/>
    <property type="project" value="TreeGrafter"/>
</dbReference>
<feature type="transmembrane region" description="Helical" evidence="5">
    <location>
        <begin position="221"/>
        <end position="240"/>
    </location>
</feature>
<dbReference type="Pfam" id="PF07690">
    <property type="entry name" value="MFS_1"/>
    <property type="match status" value="1"/>
</dbReference>
<dbReference type="GO" id="GO:0060076">
    <property type="term" value="C:excitatory synapse"/>
    <property type="evidence" value="ECO:0007669"/>
    <property type="project" value="TreeGrafter"/>
</dbReference>
<gene>
    <name evidence="7" type="ORF">CAMP_LOCUS9117</name>
</gene>
<dbReference type="PANTHER" id="PTHR11662">
    <property type="entry name" value="SOLUTE CARRIER FAMILY 17"/>
    <property type="match status" value="1"/>
</dbReference>
<dbReference type="GO" id="GO:0050803">
    <property type="term" value="P:regulation of synapse structure or activity"/>
    <property type="evidence" value="ECO:0007669"/>
    <property type="project" value="TreeGrafter"/>
</dbReference>
<feature type="transmembrane region" description="Helical" evidence="5">
    <location>
        <begin position="419"/>
        <end position="437"/>
    </location>
</feature>
<name>A0A9P1IK13_9PELO</name>
<keyword evidence="4 5" id="KW-0472">Membrane</keyword>
<reference evidence="7" key="1">
    <citation type="submission" date="2022-11" db="EMBL/GenBank/DDBJ databases">
        <authorList>
            <person name="Kikuchi T."/>
        </authorList>
    </citation>
    <scope>NUCLEOTIDE SEQUENCE</scope>
    <source>
        <strain evidence="7">PS1010</strain>
    </source>
</reference>
<dbReference type="InterPro" id="IPR036259">
    <property type="entry name" value="MFS_trans_sf"/>
</dbReference>
<dbReference type="GO" id="GO:0035249">
    <property type="term" value="P:synaptic transmission, glutamatergic"/>
    <property type="evidence" value="ECO:0007669"/>
    <property type="project" value="TreeGrafter"/>
</dbReference>
<dbReference type="SUPFAM" id="SSF103473">
    <property type="entry name" value="MFS general substrate transporter"/>
    <property type="match status" value="1"/>
</dbReference>
<dbReference type="Proteomes" id="UP001152747">
    <property type="component" value="Unassembled WGS sequence"/>
</dbReference>
<evidence type="ECO:0000313" key="7">
    <source>
        <dbReference type="EMBL" id="CAI5446480.1"/>
    </source>
</evidence>
<keyword evidence="3 5" id="KW-1133">Transmembrane helix</keyword>
<dbReference type="GO" id="GO:0098700">
    <property type="term" value="P:neurotransmitter loading into synaptic vesicle"/>
    <property type="evidence" value="ECO:0007669"/>
    <property type="project" value="TreeGrafter"/>
</dbReference>
<dbReference type="InterPro" id="IPR011701">
    <property type="entry name" value="MFS"/>
</dbReference>
<sequence>MVGKTLRKSASAISDTVRRTFSTKQWEHREQLHTLTEENKFFLKKVRWQIAILAHLGFAISFGIRSNFGVAKNRMVNNFTDAYGDVHEKEFYWTATEIGMMESSFFYGYAASQIPAGVLAAKFAPNKLFMIGVLVAATLNAITAFSLRFHPTTDYFVMCLQTIQGLALGVTYPAMHGVWRYWAPPMERSKLATTTFTGSSVGVMIGLPASAYLVSHFHWSTPFYVFGALGVIWAVLWAIVSGASPTTHRYISENEKVYISEKIGTVTVQNMTLTTLPWKDMLTSTAVWAIIICSFCRSWSFFLLLGNQLTYMKDVLHIDIKNSGIIAIFPQLGMCLVTLISGQVADYIRASGKLGTQGVRKLFNTAGFTIEAVMLGSLAFVRDPVIAIICLITACTGSGMTLAGFNVNHFDIAPRYAPILMGLANGLGAFAGAGGMITNALTFENADGWKYVFMLAMSVDLFGIIFFMIFARGDVLSWAREPEREETFHEFVRRMSTIVRKLSRRSRSRSVESSYSKVNEDRQDSSEMKTCKTTIEPVTLEVVPEEPKDLKTDRPDV</sequence>
<feature type="transmembrane region" description="Helical" evidence="5">
    <location>
        <begin position="386"/>
        <end position="407"/>
    </location>
</feature>
<evidence type="ECO:0000259" key="6">
    <source>
        <dbReference type="PROSITE" id="PS50850"/>
    </source>
</evidence>
<dbReference type="InterPro" id="IPR020846">
    <property type="entry name" value="MFS_dom"/>
</dbReference>
<protein>
    <recommendedName>
        <fullName evidence="6">Major facilitator superfamily (MFS) profile domain-containing protein</fullName>
    </recommendedName>
</protein>
<dbReference type="AlphaFoldDB" id="A0A9P1IK13"/>
<evidence type="ECO:0000256" key="1">
    <source>
        <dbReference type="ARBA" id="ARBA00004141"/>
    </source>
</evidence>
<dbReference type="OrthoDB" id="2985014at2759"/>
<feature type="transmembrane region" description="Helical" evidence="5">
    <location>
        <begin position="155"/>
        <end position="179"/>
    </location>
</feature>
<feature type="transmembrane region" description="Helical" evidence="5">
    <location>
        <begin position="286"/>
        <end position="305"/>
    </location>
</feature>
<dbReference type="InterPro" id="IPR050382">
    <property type="entry name" value="MFS_Na/Anion_cotransporter"/>
</dbReference>
<dbReference type="PANTHER" id="PTHR11662:SF206">
    <property type="entry name" value="MAJOR FACILITATOR SUPERFAMILY (MFS) PROFILE DOMAIN-CONTAINING PROTEIN-RELATED"/>
    <property type="match status" value="1"/>
</dbReference>
<proteinExistence type="predicted"/>
<accession>A0A9P1IK13</accession>